<dbReference type="Gene3D" id="1.10.1320.10">
    <property type="entry name" value="DNA-directed RNA polymerase, N-terminal domain"/>
    <property type="match status" value="1"/>
</dbReference>
<evidence type="ECO:0000256" key="5">
    <source>
        <dbReference type="ARBA" id="ARBA00022695"/>
    </source>
</evidence>
<dbReference type="Proteomes" id="UP000574769">
    <property type="component" value="Unassembled WGS sequence"/>
</dbReference>
<feature type="region of interest" description="Disordered" evidence="8">
    <location>
        <begin position="315"/>
        <end position="337"/>
    </location>
</feature>
<reference evidence="10 11" key="1">
    <citation type="submission" date="2020-08" db="EMBL/GenBank/DDBJ databases">
        <title>Genomic Encyclopedia of Type Strains, Phase IV (KMG-IV): sequencing the most valuable type-strain genomes for metagenomic binning, comparative biology and taxonomic classification.</title>
        <authorList>
            <person name="Goeker M."/>
        </authorList>
    </citation>
    <scope>NUCLEOTIDE SEQUENCE [LARGE SCALE GENOMIC DNA]</scope>
    <source>
        <strain evidence="10 11">DSM 15867</strain>
    </source>
</reference>
<keyword evidence="11" id="KW-1185">Reference proteome</keyword>
<organism evidence="10 11">
    <name type="scientific">Sphingomonas abaci</name>
    <dbReference type="NCBI Taxonomy" id="237611"/>
    <lineage>
        <taxon>Bacteria</taxon>
        <taxon>Pseudomonadati</taxon>
        <taxon>Pseudomonadota</taxon>
        <taxon>Alphaproteobacteria</taxon>
        <taxon>Sphingomonadales</taxon>
        <taxon>Sphingomonadaceae</taxon>
        <taxon>Sphingomonas</taxon>
    </lineage>
</organism>
<keyword evidence="6" id="KW-0804">Transcription</keyword>
<protein>
    <recommendedName>
        <fullName evidence="2">DNA-directed RNA polymerase</fullName>
        <ecNumber evidence="2">2.7.7.6</ecNumber>
    </recommendedName>
</protein>
<evidence type="ECO:0000256" key="4">
    <source>
        <dbReference type="ARBA" id="ARBA00022679"/>
    </source>
</evidence>
<dbReference type="EMBL" id="JACHNY010000005">
    <property type="protein sequence ID" value="MBB4618530.1"/>
    <property type="molecule type" value="Genomic_DNA"/>
</dbReference>
<dbReference type="SMART" id="SM01311">
    <property type="entry name" value="RPOL_N"/>
    <property type="match status" value="1"/>
</dbReference>
<evidence type="ECO:0000256" key="8">
    <source>
        <dbReference type="SAM" id="MobiDB-lite"/>
    </source>
</evidence>
<dbReference type="GO" id="GO:0003677">
    <property type="term" value="F:DNA binding"/>
    <property type="evidence" value="ECO:0007669"/>
    <property type="project" value="InterPro"/>
</dbReference>
<dbReference type="InterPro" id="IPR043502">
    <property type="entry name" value="DNA/RNA_pol_sf"/>
</dbReference>
<accession>A0A7W7F0N7</accession>
<comment type="catalytic activity">
    <reaction evidence="7">
        <text>RNA(n) + a ribonucleoside 5'-triphosphate = RNA(n+1) + diphosphate</text>
        <dbReference type="Rhea" id="RHEA:21248"/>
        <dbReference type="Rhea" id="RHEA-COMP:14527"/>
        <dbReference type="Rhea" id="RHEA-COMP:17342"/>
        <dbReference type="ChEBI" id="CHEBI:33019"/>
        <dbReference type="ChEBI" id="CHEBI:61557"/>
        <dbReference type="ChEBI" id="CHEBI:140395"/>
        <dbReference type="EC" id="2.7.7.6"/>
    </reaction>
</comment>
<feature type="compositionally biased region" description="Basic and acidic residues" evidence="8">
    <location>
        <begin position="322"/>
        <end position="337"/>
    </location>
</feature>
<comment type="caution">
    <text evidence="10">The sequence shown here is derived from an EMBL/GenBank/DDBJ whole genome shotgun (WGS) entry which is preliminary data.</text>
</comment>
<evidence type="ECO:0000313" key="10">
    <source>
        <dbReference type="EMBL" id="MBB4618530.1"/>
    </source>
</evidence>
<dbReference type="RefSeq" id="WP_184115460.1">
    <property type="nucleotide sequence ID" value="NZ_JACHNY010000005.1"/>
</dbReference>
<gene>
    <name evidence="10" type="ORF">GGQ96_002673</name>
</gene>
<dbReference type="InterPro" id="IPR037159">
    <property type="entry name" value="RNA_POL_N_sf"/>
</dbReference>
<dbReference type="Gene3D" id="1.10.287.280">
    <property type="match status" value="1"/>
</dbReference>
<dbReference type="Gene3D" id="1.10.150.20">
    <property type="entry name" value="5' to 3' exonuclease, C-terminal subdomain"/>
    <property type="match status" value="1"/>
</dbReference>
<keyword evidence="4 10" id="KW-0808">Transferase</keyword>
<evidence type="ECO:0000256" key="1">
    <source>
        <dbReference type="ARBA" id="ARBA00009493"/>
    </source>
</evidence>
<evidence type="ECO:0000256" key="6">
    <source>
        <dbReference type="ARBA" id="ARBA00023163"/>
    </source>
</evidence>
<dbReference type="PANTHER" id="PTHR10102">
    <property type="entry name" value="DNA-DIRECTED RNA POLYMERASE, MITOCHONDRIAL"/>
    <property type="match status" value="1"/>
</dbReference>
<dbReference type="Gene3D" id="1.10.287.260">
    <property type="match status" value="1"/>
</dbReference>
<dbReference type="SUPFAM" id="SSF56672">
    <property type="entry name" value="DNA/RNA polymerases"/>
    <property type="match status" value="1"/>
</dbReference>
<comment type="similarity">
    <text evidence="1">Belongs to the phage and mitochondrial RNA polymerase family.</text>
</comment>
<name>A0A7W7F0N7_9SPHN</name>
<dbReference type="PANTHER" id="PTHR10102:SF0">
    <property type="entry name" value="DNA-DIRECTED RNA POLYMERASE, MITOCHONDRIAL"/>
    <property type="match status" value="1"/>
</dbReference>
<dbReference type="EC" id="2.7.7.6" evidence="2"/>
<dbReference type="InterPro" id="IPR002092">
    <property type="entry name" value="DNA-dir_Rpol_phage-type"/>
</dbReference>
<dbReference type="GO" id="GO:0000428">
    <property type="term" value="C:DNA-directed RNA polymerase complex"/>
    <property type="evidence" value="ECO:0007669"/>
    <property type="project" value="UniProtKB-KW"/>
</dbReference>
<dbReference type="InterPro" id="IPR024075">
    <property type="entry name" value="DNA-dir_RNA_pol_helix_hairp_sf"/>
</dbReference>
<sequence>MIEAQKDLEAESRALGQARYRNKRNAPWADALGPQVDEASLPPGRAMLRRVLKPTAEAIRDFLETGRAGRAGRRHVAFDLLKEALAEPEPLAYLTLRCAITAGVQGLRAQKAGRMVARAVMDDLQAAAFARINPEGAEGLHRSLAGRARISARRQRTIHAIYTAEGVSFGWTEQQQVNVGLKLIELAAEATGLFELTLIRTKVAGKFTSEQRLQVTDAATTWLENQHERCELLDPIPLPMVIPPCPWTTPTDGGYLTPPLGSRLVRSHTAPYLQELENVAMERIYRAVNTVQAAGWRINRRVLEVLDRLAADGGALAGLPPRDPEQLPERPEGAVEGDEKFKLWKRQRSEVHQRNAASRSKRMTTAQQLWVARKLIDFPTIYFPHALDWRGRVYPIPQGGPHPQAGDIGRSLLEFAEGKPLGPNGARWLAIHVGNVFGIDKVSFEDRIAWVERHRAEILDSANDPLDGKRFWTTADRPCAALAACFEWAGYLDQGEAFVSHLPIAIDGSNSGLQHLTGLMRDAEAAPHVNLTAAERPGDIYALVAAKAQAMVDGSSDPRGGPWKNGRITRGIVKRPCMTYVYSATAFGMADEIRDELNRLDKAAAEEGRPPHLDGEDNYSAASWLATRLYRLIGDSVPNAAAAMGWLKAAAKAISGLDIPLWWTTPAGLPVMQRYPKTDADKTEVTFRGKRVQLRLDNEAGPRTLADWLEQPESRWMDGSRAQTGIAPNFVHSLDAAHLMLTVAAAQEAGITDLAVIHDSFGTYAADTDRLSMILRETFVAMYEGDPLGQFRAELVEQLKPHDDVVAALPPLPVKGSLDLKAVLDASYMFA</sequence>
<evidence type="ECO:0000256" key="7">
    <source>
        <dbReference type="ARBA" id="ARBA00048552"/>
    </source>
</evidence>
<proteinExistence type="inferred from homology"/>
<dbReference type="Pfam" id="PF14700">
    <property type="entry name" value="RPOL_N"/>
    <property type="match status" value="1"/>
</dbReference>
<evidence type="ECO:0000313" key="11">
    <source>
        <dbReference type="Proteomes" id="UP000574769"/>
    </source>
</evidence>
<dbReference type="AlphaFoldDB" id="A0A7W7F0N7"/>
<dbReference type="InterPro" id="IPR029262">
    <property type="entry name" value="RPOL_N"/>
</dbReference>
<keyword evidence="5 10" id="KW-0548">Nucleotidyltransferase</keyword>
<dbReference type="GO" id="GO:0003899">
    <property type="term" value="F:DNA-directed RNA polymerase activity"/>
    <property type="evidence" value="ECO:0007669"/>
    <property type="project" value="UniProtKB-EC"/>
</dbReference>
<evidence type="ECO:0000256" key="3">
    <source>
        <dbReference type="ARBA" id="ARBA00022478"/>
    </source>
</evidence>
<keyword evidence="3 10" id="KW-0240">DNA-directed RNA polymerase</keyword>
<feature type="domain" description="DNA-directed RNA polymerase N-terminal" evidence="9">
    <location>
        <begin position="3"/>
        <end position="293"/>
    </location>
</feature>
<evidence type="ECO:0000256" key="2">
    <source>
        <dbReference type="ARBA" id="ARBA00012418"/>
    </source>
</evidence>
<dbReference type="GO" id="GO:0006351">
    <property type="term" value="P:DNA-templated transcription"/>
    <property type="evidence" value="ECO:0007669"/>
    <property type="project" value="InterPro"/>
</dbReference>
<dbReference type="Pfam" id="PF00940">
    <property type="entry name" value="RNA_pol"/>
    <property type="match status" value="1"/>
</dbReference>
<evidence type="ECO:0000259" key="9">
    <source>
        <dbReference type="SMART" id="SM01311"/>
    </source>
</evidence>
<dbReference type="InterPro" id="IPR046950">
    <property type="entry name" value="DNA-dir_Rpol_C_phage-type"/>
</dbReference>